<keyword evidence="5" id="KW-0832">Ubl conjugation</keyword>
<evidence type="ECO:0000313" key="18">
    <source>
        <dbReference type="EMBL" id="MXQ99125.1"/>
    </source>
</evidence>
<keyword evidence="19" id="KW-1185">Reference proteome</keyword>
<evidence type="ECO:0000256" key="8">
    <source>
        <dbReference type="ARBA" id="ARBA00023157"/>
    </source>
</evidence>
<sequence length="727" mass="77262">MEPPPPGAANTAAALRAGESGAWSRLALSCLPSRYPWDGVSTSPAMDPSVTLWQFLLQLLREQGNGHIISWTSRDGGEFKLVDAEEVARLWGLRKNKTNMNYDKLSRALRYYYDKNIIRKVSGQKFVYKFVSYPEVAGCSTEDCPPQPEVSVTSTLANAGATAVHAIPGDTASGKPGTLKGAGMAGPGGLARSSRNDYMRSGLYSTFTIQSLQPQPPSHPRPSTVLPNTGPAGVAVPPSGSRSTSPNPLEACLEAEEAGLPLQVILTPPEAPNLKSEEPNMEPGLGRPLPPEVKVEEPKEELEAAASGEAGFVLEAVKAEPFEPKVDPEVPPAEGVPARLSAVAMETAAQVGSLTASTTPSTEIAQPQKGRKPRDLELPLSPSLLGGPGPERTPGSGTGSGLQAPGPALTPSLLPTHTLTPVLLTPSSLPPSIHFWSTLSPIAPRSPAKLSFQKSAVILLPKRVGEDESSDSPLPRGTTHGAWAAWGPWGPCSGTCHGGPSAAVERRSRTCSAPEPSTQPPGNPCSGSPYEQRVCTGLPPCPVAGGWGPWGAVSPCPVTCGLGKIQEQRTCDHPVPQHGGPFCVGDGTRTHVCNTAVHCPVNGQWGLWGEWSNCIRPSIKHISCQEIPGQQTRSRICKGRKFDGQRCVGKQQDIRHCYNIQRCSWKGSWSEWSTWGLCIPPCGPNPIRTRQRLCQATLPKFSCKHTEPRSHGFPSGIQAHSTLTEDI</sequence>
<dbReference type="Pfam" id="PF00178">
    <property type="entry name" value="Ets"/>
    <property type="match status" value="1"/>
</dbReference>
<keyword evidence="3" id="KW-1017">Isopeptide bond</keyword>
<evidence type="ECO:0000256" key="16">
    <source>
        <dbReference type="SAM" id="MobiDB-lite"/>
    </source>
</evidence>
<evidence type="ECO:0000256" key="11">
    <source>
        <dbReference type="ARBA" id="ARBA00023242"/>
    </source>
</evidence>
<dbReference type="Proteomes" id="UP000322234">
    <property type="component" value="Unassembled WGS sequence"/>
</dbReference>
<dbReference type="InterPro" id="IPR000884">
    <property type="entry name" value="TSP1_rpt"/>
</dbReference>
<dbReference type="InterPro" id="IPR046328">
    <property type="entry name" value="ETS_fam"/>
</dbReference>
<dbReference type="Pfam" id="PF22195">
    <property type="entry name" value="TSP1_CFP_C"/>
    <property type="match status" value="1"/>
</dbReference>
<comment type="caution">
    <text evidence="18">The sequence shown here is derived from an EMBL/GenBank/DDBJ whole genome shotgun (WGS) entry which is preliminary data.</text>
</comment>
<organism evidence="18 19">
    <name type="scientific">Bos mutus</name>
    <name type="common">wild yak</name>
    <dbReference type="NCBI Taxonomy" id="72004"/>
    <lineage>
        <taxon>Eukaryota</taxon>
        <taxon>Metazoa</taxon>
        <taxon>Chordata</taxon>
        <taxon>Craniata</taxon>
        <taxon>Vertebrata</taxon>
        <taxon>Euteleostomi</taxon>
        <taxon>Mammalia</taxon>
        <taxon>Eutheria</taxon>
        <taxon>Laurasiatheria</taxon>
        <taxon>Artiodactyla</taxon>
        <taxon>Ruminantia</taxon>
        <taxon>Pecora</taxon>
        <taxon>Bovidae</taxon>
        <taxon>Bovinae</taxon>
        <taxon>Bos</taxon>
    </lineage>
</organism>
<dbReference type="GO" id="GO:0030154">
    <property type="term" value="P:cell differentiation"/>
    <property type="evidence" value="ECO:0007669"/>
    <property type="project" value="TreeGrafter"/>
</dbReference>
<dbReference type="GO" id="GO:0043565">
    <property type="term" value="F:sequence-specific DNA binding"/>
    <property type="evidence" value="ECO:0007669"/>
    <property type="project" value="InterPro"/>
</dbReference>
<accession>A0A6B0SCL0</accession>
<dbReference type="Gene3D" id="1.10.10.10">
    <property type="entry name" value="Winged helix-like DNA-binding domain superfamily/Winged helix DNA-binding domain"/>
    <property type="match status" value="1"/>
</dbReference>
<dbReference type="GO" id="GO:0000981">
    <property type="term" value="F:DNA-binding transcription factor activity, RNA polymerase II-specific"/>
    <property type="evidence" value="ECO:0007669"/>
    <property type="project" value="TreeGrafter"/>
</dbReference>
<feature type="region of interest" description="Disordered" evidence="16">
    <location>
        <begin position="167"/>
        <end position="190"/>
    </location>
</feature>
<dbReference type="SMART" id="SM00413">
    <property type="entry name" value="ETS"/>
    <property type="match status" value="1"/>
</dbReference>
<keyword evidence="11 15" id="KW-0539">Nucleus</keyword>
<evidence type="ECO:0000256" key="3">
    <source>
        <dbReference type="ARBA" id="ARBA00022499"/>
    </source>
</evidence>
<dbReference type="PANTHER" id="PTHR11849:SF178">
    <property type="entry name" value="ETS DOMAIN-CONTAINING PROTEIN ELK-1"/>
    <property type="match status" value="1"/>
</dbReference>
<evidence type="ECO:0000256" key="15">
    <source>
        <dbReference type="RuleBase" id="RU004019"/>
    </source>
</evidence>
<feature type="region of interest" description="Disordered" evidence="16">
    <location>
        <begin position="707"/>
        <end position="727"/>
    </location>
</feature>
<evidence type="ECO:0000256" key="13">
    <source>
        <dbReference type="ARBA" id="ARBA00062030"/>
    </source>
</evidence>
<dbReference type="FunFam" id="1.10.10.10:FF:000365">
    <property type="entry name" value="ETS domain-containing protein Elk-1 isoform a"/>
    <property type="match status" value="1"/>
</dbReference>
<evidence type="ECO:0000256" key="10">
    <source>
        <dbReference type="ARBA" id="ARBA00023180"/>
    </source>
</evidence>
<evidence type="ECO:0000256" key="9">
    <source>
        <dbReference type="ARBA" id="ARBA00023163"/>
    </source>
</evidence>
<evidence type="ECO:0000256" key="6">
    <source>
        <dbReference type="ARBA" id="ARBA00023015"/>
    </source>
</evidence>
<evidence type="ECO:0000256" key="5">
    <source>
        <dbReference type="ARBA" id="ARBA00022843"/>
    </source>
</evidence>
<evidence type="ECO:0000256" key="1">
    <source>
        <dbReference type="ARBA" id="ARBA00004123"/>
    </source>
</evidence>
<name>A0A6B0SCL0_9CETA</name>
<dbReference type="GO" id="GO:0005634">
    <property type="term" value="C:nucleus"/>
    <property type="evidence" value="ECO:0007669"/>
    <property type="project" value="UniProtKB-SubCell"/>
</dbReference>
<keyword evidence="6" id="KW-0805">Transcription regulation</keyword>
<dbReference type="PROSITE" id="PS50061">
    <property type="entry name" value="ETS_DOMAIN_3"/>
    <property type="match status" value="1"/>
</dbReference>
<keyword evidence="7 15" id="KW-0238">DNA-binding</keyword>
<evidence type="ECO:0000256" key="7">
    <source>
        <dbReference type="ARBA" id="ARBA00023125"/>
    </source>
</evidence>
<keyword evidence="9" id="KW-0804">Transcription</keyword>
<feature type="region of interest" description="Disordered" evidence="16">
    <location>
        <begin position="351"/>
        <end position="410"/>
    </location>
</feature>
<dbReference type="PRINTS" id="PR00454">
    <property type="entry name" value="ETSDOMAIN"/>
</dbReference>
<dbReference type="InterPro" id="IPR036388">
    <property type="entry name" value="WH-like_DNA-bd_sf"/>
</dbReference>
<dbReference type="GO" id="GO:0045893">
    <property type="term" value="P:positive regulation of DNA-templated transcription"/>
    <property type="evidence" value="ECO:0007669"/>
    <property type="project" value="UniProtKB-ARBA"/>
</dbReference>
<dbReference type="SUPFAM" id="SSF46785">
    <property type="entry name" value="Winged helix' DNA-binding domain"/>
    <property type="match status" value="1"/>
</dbReference>
<dbReference type="PROSITE" id="PS50092">
    <property type="entry name" value="TSP1"/>
    <property type="match status" value="4"/>
</dbReference>
<comment type="subunit">
    <text evidence="13">Interacts in its sumoylated form with PIAS2/PIASX which enhances its transcriptional activator activity. Interacts with MAD2L2; the interaction is direct and promotes phosphorylation by the kinases MAPK8 and/or MAPK9. Interacts with POU1F1.</text>
</comment>
<evidence type="ECO:0000256" key="4">
    <source>
        <dbReference type="ARBA" id="ARBA00022553"/>
    </source>
</evidence>
<dbReference type="Pfam" id="PF00090">
    <property type="entry name" value="TSP_1"/>
    <property type="match status" value="3"/>
</dbReference>
<feature type="compositionally biased region" description="Polar residues" evidence="16">
    <location>
        <begin position="718"/>
        <end position="727"/>
    </location>
</feature>
<protein>
    <recommendedName>
        <fullName evidence="14">ETS domain-containing protein Elk-1</fullName>
    </recommendedName>
</protein>
<dbReference type="InterPro" id="IPR054019">
    <property type="entry name" value="CFP_TSR_C"/>
</dbReference>
<comment type="function">
    <text evidence="12">Transcription factor that binds to purine-rich DNA sequences. Forms a ternary complex with SRF and the ETS and SRF motifs of the serum response element (SRE) on the promoter region of immediate early genes such as FOS and IER2. Induces target gene transcription upon JNK and MAPK-signaling pathways stimulation.</text>
</comment>
<dbReference type="EMBL" id="VBQZ03000353">
    <property type="protein sequence ID" value="MXQ99125.1"/>
    <property type="molecule type" value="Genomic_DNA"/>
</dbReference>
<keyword evidence="10" id="KW-0325">Glycoprotein</keyword>
<keyword evidence="4" id="KW-0597">Phosphoprotein</keyword>
<dbReference type="SUPFAM" id="SSF82895">
    <property type="entry name" value="TSP-1 type 1 repeat"/>
    <property type="match status" value="3"/>
</dbReference>
<evidence type="ECO:0000313" key="19">
    <source>
        <dbReference type="Proteomes" id="UP000322234"/>
    </source>
</evidence>
<feature type="domain" description="ETS" evidence="17">
    <location>
        <begin position="50"/>
        <end position="131"/>
    </location>
</feature>
<dbReference type="Gene3D" id="2.20.100.10">
    <property type="entry name" value="Thrombospondin type-1 (TSP1) repeat"/>
    <property type="match status" value="4"/>
</dbReference>
<dbReference type="FunFam" id="2.20.100.10:FF:000001">
    <property type="entry name" value="semaphorin-5A isoform X1"/>
    <property type="match status" value="2"/>
</dbReference>
<evidence type="ECO:0000259" key="17">
    <source>
        <dbReference type="PROSITE" id="PS50061"/>
    </source>
</evidence>
<evidence type="ECO:0000256" key="14">
    <source>
        <dbReference type="ARBA" id="ARBA00070355"/>
    </source>
</evidence>
<proteinExistence type="inferred from homology"/>
<dbReference type="PROSITE" id="PS00346">
    <property type="entry name" value="ETS_DOMAIN_2"/>
    <property type="match status" value="1"/>
</dbReference>
<feature type="region of interest" description="Disordered" evidence="16">
    <location>
        <begin position="211"/>
        <end position="248"/>
    </location>
</feature>
<dbReference type="AlphaFoldDB" id="A0A6B0SCL0"/>
<dbReference type="InterPro" id="IPR036390">
    <property type="entry name" value="WH_DNA-bd_sf"/>
</dbReference>
<dbReference type="PROSITE" id="PS00345">
    <property type="entry name" value="ETS_DOMAIN_1"/>
    <property type="match status" value="1"/>
</dbReference>
<dbReference type="InterPro" id="IPR000418">
    <property type="entry name" value="Ets_dom"/>
</dbReference>
<comment type="similarity">
    <text evidence="2 15">Belongs to the ETS family.</text>
</comment>
<dbReference type="PANTHER" id="PTHR11849">
    <property type="entry name" value="ETS"/>
    <property type="match status" value="1"/>
</dbReference>
<gene>
    <name evidence="18" type="ORF">E5288_WYG002799</name>
</gene>
<dbReference type="SMART" id="SM00209">
    <property type="entry name" value="TSP1"/>
    <property type="match status" value="4"/>
</dbReference>
<evidence type="ECO:0000256" key="12">
    <source>
        <dbReference type="ARBA" id="ARBA00055801"/>
    </source>
</evidence>
<dbReference type="InterPro" id="IPR036383">
    <property type="entry name" value="TSP1_rpt_sf"/>
</dbReference>
<reference evidence="18" key="1">
    <citation type="submission" date="2019-10" db="EMBL/GenBank/DDBJ databases">
        <title>The sequence and de novo assembly of the wild yak genome.</title>
        <authorList>
            <person name="Liu Y."/>
        </authorList>
    </citation>
    <scope>NUCLEOTIDE SEQUENCE [LARGE SCALE GENOMIC DNA]</scope>
    <source>
        <strain evidence="18">WY2019</strain>
    </source>
</reference>
<evidence type="ECO:0000256" key="2">
    <source>
        <dbReference type="ARBA" id="ARBA00005562"/>
    </source>
</evidence>
<feature type="compositionally biased region" description="Polar residues" evidence="16">
    <location>
        <begin position="351"/>
        <end position="365"/>
    </location>
</feature>
<keyword evidence="8" id="KW-1015">Disulfide bond</keyword>
<comment type="subcellular location">
    <subcellularLocation>
        <location evidence="1 15">Nucleus</location>
    </subcellularLocation>
</comment>